<sequence>MNLCLLASWIKRYFLDEGKIWKQIIDAKYRTRSPNIFTCPSNGASPFWKGILWAAKATSVGYSWTVGNGKSIRFWEDQWIGHTTLATQYWDLYTVANDHNISISEVWDGTNLKITFRRCFTQKMLADWNDLFSRIININLNDREDTIHWNYEAKGVYTVKSFYNIVNFRGVRPGNLTVIWNINVPLRIQIFLWLMAKNKLLTRDNLQKRQQVEDATCLFCGESESIEHLFFGCVVAIELWRVIFDISNKQAGMSVDDMLAWWFNHKNHSADCLLHSAVFWTL</sequence>
<accession>A0A453EMJ6</accession>
<dbReference type="AlphaFoldDB" id="A0A453EMJ6"/>
<keyword evidence="3" id="KW-1185">Reference proteome</keyword>
<dbReference type="InterPro" id="IPR026960">
    <property type="entry name" value="RVT-Znf"/>
</dbReference>
<organism evidence="2 3">
    <name type="scientific">Aegilops tauschii subsp. strangulata</name>
    <name type="common">Goatgrass</name>
    <dbReference type="NCBI Taxonomy" id="200361"/>
    <lineage>
        <taxon>Eukaryota</taxon>
        <taxon>Viridiplantae</taxon>
        <taxon>Streptophyta</taxon>
        <taxon>Embryophyta</taxon>
        <taxon>Tracheophyta</taxon>
        <taxon>Spermatophyta</taxon>
        <taxon>Magnoliopsida</taxon>
        <taxon>Liliopsida</taxon>
        <taxon>Poales</taxon>
        <taxon>Poaceae</taxon>
        <taxon>BOP clade</taxon>
        <taxon>Pooideae</taxon>
        <taxon>Triticodae</taxon>
        <taxon>Triticeae</taxon>
        <taxon>Triticinae</taxon>
        <taxon>Aegilops</taxon>
    </lineage>
</organism>
<dbReference type="PANTHER" id="PTHR36617:SF15">
    <property type="entry name" value="REVERSE TRANSCRIPTASE ZINC-BINDING DOMAIN-CONTAINING PROTEIN"/>
    <property type="match status" value="1"/>
</dbReference>
<evidence type="ECO:0000259" key="1">
    <source>
        <dbReference type="Pfam" id="PF13966"/>
    </source>
</evidence>
<reference evidence="2" key="5">
    <citation type="journal article" date="2021" name="G3 (Bethesda)">
        <title>Aegilops tauschii genome assembly Aet v5.0 features greater sequence contiguity and improved annotation.</title>
        <authorList>
            <person name="Wang L."/>
            <person name="Zhu T."/>
            <person name="Rodriguez J.C."/>
            <person name="Deal K.R."/>
            <person name="Dubcovsky J."/>
            <person name="McGuire P.E."/>
            <person name="Lux T."/>
            <person name="Spannagl M."/>
            <person name="Mayer K.F.X."/>
            <person name="Baldrich P."/>
            <person name="Meyers B.C."/>
            <person name="Huo N."/>
            <person name="Gu Y.Q."/>
            <person name="Zhou H."/>
            <person name="Devos K.M."/>
            <person name="Bennetzen J.L."/>
            <person name="Unver T."/>
            <person name="Budak H."/>
            <person name="Gulick P.J."/>
            <person name="Galiba G."/>
            <person name="Kalapos B."/>
            <person name="Nelson D.R."/>
            <person name="Li P."/>
            <person name="You F.M."/>
            <person name="Luo M.C."/>
            <person name="Dvorak J."/>
        </authorList>
    </citation>
    <scope>NUCLEOTIDE SEQUENCE [LARGE SCALE GENOMIC DNA]</scope>
    <source>
        <strain evidence="2">cv. AL8/78</strain>
    </source>
</reference>
<reference evidence="3" key="2">
    <citation type="journal article" date="2017" name="Nat. Plants">
        <title>The Aegilops tauschii genome reveals multiple impacts of transposons.</title>
        <authorList>
            <person name="Zhao G."/>
            <person name="Zou C."/>
            <person name="Li K."/>
            <person name="Wang K."/>
            <person name="Li T."/>
            <person name="Gao L."/>
            <person name="Zhang X."/>
            <person name="Wang H."/>
            <person name="Yang Z."/>
            <person name="Liu X."/>
            <person name="Jiang W."/>
            <person name="Mao L."/>
            <person name="Kong X."/>
            <person name="Jiao Y."/>
            <person name="Jia J."/>
        </authorList>
    </citation>
    <scope>NUCLEOTIDE SEQUENCE [LARGE SCALE GENOMIC DNA]</scope>
    <source>
        <strain evidence="3">cv. AL8/78</strain>
    </source>
</reference>
<reference evidence="2" key="3">
    <citation type="journal article" date="2017" name="Nature">
        <title>Genome sequence of the progenitor of the wheat D genome Aegilops tauschii.</title>
        <authorList>
            <person name="Luo M.C."/>
            <person name="Gu Y.Q."/>
            <person name="Puiu D."/>
            <person name="Wang H."/>
            <person name="Twardziok S.O."/>
            <person name="Deal K.R."/>
            <person name="Huo N."/>
            <person name="Zhu T."/>
            <person name="Wang L."/>
            <person name="Wang Y."/>
            <person name="McGuire P.E."/>
            <person name="Liu S."/>
            <person name="Long H."/>
            <person name="Ramasamy R.K."/>
            <person name="Rodriguez J.C."/>
            <person name="Van S.L."/>
            <person name="Yuan L."/>
            <person name="Wang Z."/>
            <person name="Xia Z."/>
            <person name="Xiao L."/>
            <person name="Anderson O.D."/>
            <person name="Ouyang S."/>
            <person name="Liang Y."/>
            <person name="Zimin A.V."/>
            <person name="Pertea G."/>
            <person name="Qi P."/>
            <person name="Bennetzen J.L."/>
            <person name="Dai X."/>
            <person name="Dawson M.W."/>
            <person name="Muller H.G."/>
            <person name="Kugler K."/>
            <person name="Rivarola-Duarte L."/>
            <person name="Spannagl M."/>
            <person name="Mayer K.F.X."/>
            <person name="Lu F.H."/>
            <person name="Bevan M.W."/>
            <person name="Leroy P."/>
            <person name="Li P."/>
            <person name="You F.M."/>
            <person name="Sun Q."/>
            <person name="Liu Z."/>
            <person name="Lyons E."/>
            <person name="Wicker T."/>
            <person name="Salzberg S.L."/>
            <person name="Devos K.M."/>
            <person name="Dvorak J."/>
        </authorList>
    </citation>
    <scope>NUCLEOTIDE SEQUENCE [LARGE SCALE GENOMIC DNA]</scope>
    <source>
        <strain evidence="2">cv. AL8/78</strain>
    </source>
</reference>
<evidence type="ECO:0000313" key="2">
    <source>
        <dbReference type="EnsemblPlants" id="AET3Gv20400100.5"/>
    </source>
</evidence>
<proteinExistence type="predicted"/>
<dbReference type="PANTHER" id="PTHR36617">
    <property type="entry name" value="PROTEIN, PUTATIVE-RELATED"/>
    <property type="match status" value="1"/>
</dbReference>
<feature type="domain" description="Reverse transcriptase zinc-binding" evidence="1">
    <location>
        <begin position="157"/>
        <end position="240"/>
    </location>
</feature>
<reference evidence="3" key="1">
    <citation type="journal article" date="2014" name="Science">
        <title>Ancient hybridizations among the ancestral genomes of bread wheat.</title>
        <authorList>
            <consortium name="International Wheat Genome Sequencing Consortium,"/>
            <person name="Marcussen T."/>
            <person name="Sandve S.R."/>
            <person name="Heier L."/>
            <person name="Spannagl M."/>
            <person name="Pfeifer M."/>
            <person name="Jakobsen K.S."/>
            <person name="Wulff B.B."/>
            <person name="Steuernagel B."/>
            <person name="Mayer K.F."/>
            <person name="Olsen O.A."/>
        </authorList>
    </citation>
    <scope>NUCLEOTIDE SEQUENCE [LARGE SCALE GENOMIC DNA]</scope>
    <source>
        <strain evidence="3">cv. AL8/78</strain>
    </source>
</reference>
<dbReference type="EnsemblPlants" id="AET3Gv20400100.5">
    <property type="protein sequence ID" value="AET3Gv20400100.5"/>
    <property type="gene ID" value="AET3Gv20400100"/>
</dbReference>
<dbReference type="Proteomes" id="UP000015105">
    <property type="component" value="Chromosome 3D"/>
</dbReference>
<dbReference type="Pfam" id="PF13966">
    <property type="entry name" value="zf-RVT"/>
    <property type="match status" value="1"/>
</dbReference>
<dbReference type="Gramene" id="AET3Gv20400100.5">
    <property type="protein sequence ID" value="AET3Gv20400100.5"/>
    <property type="gene ID" value="AET3Gv20400100"/>
</dbReference>
<protein>
    <recommendedName>
        <fullName evidence="1">Reverse transcriptase zinc-binding domain-containing protein</fullName>
    </recommendedName>
</protein>
<evidence type="ECO:0000313" key="3">
    <source>
        <dbReference type="Proteomes" id="UP000015105"/>
    </source>
</evidence>
<name>A0A453EMJ6_AEGTS</name>
<reference evidence="2" key="4">
    <citation type="submission" date="2019-03" db="UniProtKB">
        <authorList>
            <consortium name="EnsemblPlants"/>
        </authorList>
    </citation>
    <scope>IDENTIFICATION</scope>
</reference>